<dbReference type="InterPro" id="IPR029062">
    <property type="entry name" value="Class_I_gatase-like"/>
</dbReference>
<evidence type="ECO:0000313" key="5">
    <source>
        <dbReference type="EMBL" id="BAY81349.1"/>
    </source>
</evidence>
<feature type="compositionally biased region" description="Acidic residues" evidence="1">
    <location>
        <begin position="380"/>
        <end position="391"/>
    </location>
</feature>
<feature type="transmembrane region" description="Helical" evidence="2">
    <location>
        <begin position="27"/>
        <end position="49"/>
    </location>
</feature>
<dbReference type="OrthoDB" id="501439at2"/>
<feature type="region of interest" description="Disordered" evidence="1">
    <location>
        <begin position="369"/>
        <end position="443"/>
    </location>
</feature>
<evidence type="ECO:0000259" key="3">
    <source>
        <dbReference type="Pfam" id="PF09822"/>
    </source>
</evidence>
<dbReference type="AlphaFoldDB" id="A0A1Z4LJJ0"/>
<evidence type="ECO:0000256" key="1">
    <source>
        <dbReference type="SAM" id="MobiDB-lite"/>
    </source>
</evidence>
<gene>
    <name evidence="5" type="ORF">NIES267_08250</name>
</gene>
<keyword evidence="2" id="KW-1133">Transmembrane helix</keyword>
<dbReference type="InterPro" id="IPR055396">
    <property type="entry name" value="DUF7088"/>
</dbReference>
<feature type="transmembrane region" description="Helical" evidence="2">
    <location>
        <begin position="61"/>
        <end position="83"/>
    </location>
</feature>
<evidence type="ECO:0000313" key="6">
    <source>
        <dbReference type="Proteomes" id="UP000218418"/>
    </source>
</evidence>
<feature type="domain" description="ABC-type uncharacterised transport system" evidence="3">
    <location>
        <begin position="206"/>
        <end position="461"/>
    </location>
</feature>
<evidence type="ECO:0000256" key="2">
    <source>
        <dbReference type="SAM" id="Phobius"/>
    </source>
</evidence>
<dbReference type="PANTHER" id="PTHR12969">
    <property type="entry name" value="NGD5/OSM-6/IFT52"/>
    <property type="match status" value="1"/>
</dbReference>
<proteinExistence type="predicted"/>
<keyword evidence="2" id="KW-0472">Membrane</keyword>
<sequence>MKYLIWLSPFLITTGLTVGFVSEEWGTIPLVLIILGLAIAVFWLIWRSYSTKWWSRRSTQVGANALIATFAVVAILGLINFLATRYNIRNDLTETNLFTLAPQSKEVVKNLEQPAKVWIFDPNKNPFDEDLLQNYARQTKDFEFEYVDPLAKPNLTNKFGVKDYGEVYLESGQNQQLVQVVNAQERLSESRLTNRLAQISNPSTSKVYFLQGHGERQLERGEGKVSQAVQALADKNYIAQPLSLTQSANIPDDADVVILAGPQRELLAGEIQALRDYANSGGNLLVMIDPGVDPKLDDFLQEWGVGLDNRLAINVSQSAQQQPPGISVVTEYGEHPITKEFQNGISIYKLARPVETISVKGVQNTPLLRTQPLPASWGESDWESEELEYNENQDTPGPLTLGIALTKKIPAQPTPTPTNSPTPTATPSPTPTPTNSQNNKSSESRMVVFGDSDFITDGFFSQQLNGDVFLNSVTWLSKQDSQPLSIRPKQAKNRRINLSQSQANLVALSSVLVLPILAFASAALLWFQRR</sequence>
<protein>
    <submittedName>
        <fullName evidence="5">Uncharacterized protein</fullName>
    </submittedName>
</protein>
<dbReference type="Pfam" id="PF09822">
    <property type="entry name" value="ABC_transp_aux"/>
    <property type="match status" value="1"/>
</dbReference>
<reference evidence="5 6" key="1">
    <citation type="submission" date="2017-06" db="EMBL/GenBank/DDBJ databases">
        <title>Genome sequencing of cyanobaciteial culture collection at National Institute for Environmental Studies (NIES).</title>
        <authorList>
            <person name="Hirose Y."/>
            <person name="Shimura Y."/>
            <person name="Fujisawa T."/>
            <person name="Nakamura Y."/>
            <person name="Kawachi M."/>
        </authorList>
    </citation>
    <scope>NUCLEOTIDE SEQUENCE [LARGE SCALE GENOMIC DNA]</scope>
    <source>
        <strain evidence="5 6">NIES-267</strain>
    </source>
</reference>
<dbReference type="Pfam" id="PF23357">
    <property type="entry name" value="DUF7088"/>
    <property type="match status" value="1"/>
</dbReference>
<organism evidence="5 6">
    <name type="scientific">Calothrix parasitica NIES-267</name>
    <dbReference type="NCBI Taxonomy" id="1973488"/>
    <lineage>
        <taxon>Bacteria</taxon>
        <taxon>Bacillati</taxon>
        <taxon>Cyanobacteriota</taxon>
        <taxon>Cyanophyceae</taxon>
        <taxon>Nostocales</taxon>
        <taxon>Calotrichaceae</taxon>
        <taxon>Calothrix</taxon>
    </lineage>
</organism>
<feature type="domain" description="DUF7088" evidence="4">
    <location>
        <begin position="94"/>
        <end position="180"/>
    </location>
</feature>
<dbReference type="SUPFAM" id="SSF52317">
    <property type="entry name" value="Class I glutamine amidotransferase-like"/>
    <property type="match status" value="1"/>
</dbReference>
<dbReference type="InterPro" id="IPR019196">
    <property type="entry name" value="ABC_transp_unknown"/>
</dbReference>
<feature type="compositionally biased region" description="Pro residues" evidence="1">
    <location>
        <begin position="412"/>
        <end position="432"/>
    </location>
</feature>
<dbReference type="EMBL" id="AP018227">
    <property type="protein sequence ID" value="BAY81349.1"/>
    <property type="molecule type" value="Genomic_DNA"/>
</dbReference>
<dbReference type="PANTHER" id="PTHR12969:SF7">
    <property type="entry name" value="INTRAFLAGELLAR TRANSPORT PROTEIN 52 HOMOLOG"/>
    <property type="match status" value="1"/>
</dbReference>
<keyword evidence="2" id="KW-0812">Transmembrane</keyword>
<dbReference type="InterPro" id="IPR039975">
    <property type="entry name" value="IFT52"/>
</dbReference>
<keyword evidence="6" id="KW-1185">Reference proteome</keyword>
<accession>A0A1Z4LJJ0</accession>
<dbReference type="Proteomes" id="UP000218418">
    <property type="component" value="Chromosome"/>
</dbReference>
<evidence type="ECO:0000259" key="4">
    <source>
        <dbReference type="Pfam" id="PF23357"/>
    </source>
</evidence>
<feature type="transmembrane region" description="Helical" evidence="2">
    <location>
        <begin position="505"/>
        <end position="527"/>
    </location>
</feature>
<name>A0A1Z4LJJ0_9CYAN</name>